<dbReference type="PANTHER" id="PTHR30615:SF8">
    <property type="entry name" value="UPF0047 PROTEIN C4A8.02C"/>
    <property type="match status" value="1"/>
</dbReference>
<keyword evidence="3" id="KW-1185">Reference proteome</keyword>
<dbReference type="PIRSF" id="PIRSF004681">
    <property type="entry name" value="UCP004681"/>
    <property type="match status" value="1"/>
</dbReference>
<evidence type="ECO:0000313" key="3">
    <source>
        <dbReference type="Proteomes" id="UP001204798"/>
    </source>
</evidence>
<dbReference type="Pfam" id="PF01894">
    <property type="entry name" value="YjbQ"/>
    <property type="match status" value="1"/>
</dbReference>
<dbReference type="PROSITE" id="PS01314">
    <property type="entry name" value="UPF0047"/>
    <property type="match status" value="1"/>
</dbReference>
<evidence type="ECO:0000256" key="1">
    <source>
        <dbReference type="ARBA" id="ARBA00005534"/>
    </source>
</evidence>
<dbReference type="InterPro" id="IPR035917">
    <property type="entry name" value="YjbQ-like_sf"/>
</dbReference>
<protein>
    <submittedName>
        <fullName evidence="2">Secondary thiamine-phosphate synthase enzyme</fullName>
    </submittedName>
</protein>
<reference evidence="2 3" key="1">
    <citation type="submission" date="2022-08" db="EMBL/GenBank/DDBJ databases">
        <title>Bacterial and archaeal communities from various locations to study Microbial Dark Matter (Phase II).</title>
        <authorList>
            <person name="Stepanauskas R."/>
        </authorList>
    </citation>
    <scope>NUCLEOTIDE SEQUENCE [LARGE SCALE GENOMIC DNA]</scope>
    <source>
        <strain evidence="2 3">PD1</strain>
    </source>
</reference>
<accession>A0ABT2EQM0</accession>
<name>A0ABT2EQM0_9BACT</name>
<comment type="similarity">
    <text evidence="1">Belongs to the UPF0047 family.</text>
</comment>
<proteinExistence type="inferred from homology"/>
<dbReference type="Proteomes" id="UP001204798">
    <property type="component" value="Unassembled WGS sequence"/>
</dbReference>
<dbReference type="PANTHER" id="PTHR30615">
    <property type="entry name" value="UNCHARACTERIZED PROTEIN YJBQ-RELATED"/>
    <property type="match status" value="1"/>
</dbReference>
<organism evidence="2 3">
    <name type="scientific">Candidatus Fervidibacter sacchari</name>
    <dbReference type="NCBI Taxonomy" id="1448929"/>
    <lineage>
        <taxon>Bacteria</taxon>
        <taxon>Candidatus Fervidibacterota</taxon>
        <taxon>Candidatus Fervidibacter</taxon>
    </lineage>
</organism>
<dbReference type="SUPFAM" id="SSF111038">
    <property type="entry name" value="YjbQ-like"/>
    <property type="match status" value="1"/>
</dbReference>
<comment type="caution">
    <text evidence="2">The sequence shown here is derived from an EMBL/GenBank/DDBJ whole genome shotgun (WGS) entry which is preliminary data.</text>
</comment>
<gene>
    <name evidence="2" type="ORF">M2350_002577</name>
</gene>
<dbReference type="EMBL" id="JANUCP010000004">
    <property type="protein sequence ID" value="MCS3920160.1"/>
    <property type="molecule type" value="Genomic_DNA"/>
</dbReference>
<dbReference type="InterPro" id="IPR001602">
    <property type="entry name" value="UPF0047_YjbQ-like"/>
</dbReference>
<dbReference type="Gene3D" id="2.60.120.460">
    <property type="entry name" value="YjbQ-like"/>
    <property type="match status" value="1"/>
</dbReference>
<evidence type="ECO:0000313" key="2">
    <source>
        <dbReference type="EMBL" id="MCS3920160.1"/>
    </source>
</evidence>
<dbReference type="NCBIfam" id="TIGR00149">
    <property type="entry name" value="TIGR00149_YjbQ"/>
    <property type="match status" value="1"/>
</dbReference>
<dbReference type="RefSeq" id="WP_259097978.1">
    <property type="nucleotide sequence ID" value="NZ_CP130454.1"/>
</dbReference>
<sequence length="137" mass="15273">MTELSVRTNRREELVDITEQVQRVVAQSGVKEGVCWLFVPHTTAGITVNENADPSVKVDILEQLHRLIPPDLRYHHTEGNADAHIKAVLVGNSLSVPIVNGRLRLGTWQGIFLCEFDGPRTRRVWVQITPSISETAG</sequence>